<reference evidence="1" key="1">
    <citation type="submission" date="2021-02" db="EMBL/GenBank/DDBJ databases">
        <title>Infant gut strain persistence is associated with maternal origin, phylogeny, and functional potential including surface adhesion and iron acquisition.</title>
        <authorList>
            <person name="Lou Y.C."/>
        </authorList>
    </citation>
    <scope>NUCLEOTIDE SEQUENCE</scope>
    <source>
        <strain evidence="1">L2_039_000G1_dasL2_039_000G1_concoct_11</strain>
    </source>
</reference>
<organism evidence="1 2">
    <name type="scientific">Slackia piriformis</name>
    <dbReference type="NCBI Taxonomy" id="626934"/>
    <lineage>
        <taxon>Bacteria</taxon>
        <taxon>Bacillati</taxon>
        <taxon>Actinomycetota</taxon>
        <taxon>Coriobacteriia</taxon>
        <taxon>Eggerthellales</taxon>
        <taxon>Eggerthellaceae</taxon>
        <taxon>Slackia</taxon>
    </lineage>
</organism>
<protein>
    <submittedName>
        <fullName evidence="1">Uncharacterized protein</fullName>
    </submittedName>
</protein>
<proteinExistence type="predicted"/>
<name>A0A943UWK1_9ACTN</name>
<dbReference type="AlphaFoldDB" id="A0A943UWK1"/>
<sequence length="158" mass="17552">MLPLKSPGYFVVAVYKNKPNDGKLYDYKDVFVSRSENMGASIHRHLTGEGNPDVYADMKYGCHMLVFAFPDFDFEDDNNETLCQFVTALRADISYNARVLQSAREASCASVEIAGPATCVDRVVHAFGDVIERPHSIEHQELCGDGLEVCVLRLDDGV</sequence>
<accession>A0A943UWK1</accession>
<evidence type="ECO:0000313" key="2">
    <source>
        <dbReference type="Proteomes" id="UP000727506"/>
    </source>
</evidence>
<dbReference type="Proteomes" id="UP000727506">
    <property type="component" value="Unassembled WGS sequence"/>
</dbReference>
<comment type="caution">
    <text evidence="1">The sequence shown here is derived from an EMBL/GenBank/DDBJ whole genome shotgun (WGS) entry which is preliminary data.</text>
</comment>
<gene>
    <name evidence="1" type="ORF">KH142_01695</name>
</gene>
<evidence type="ECO:0000313" key="1">
    <source>
        <dbReference type="EMBL" id="MBS6940197.1"/>
    </source>
</evidence>
<dbReference type="EMBL" id="JAGZSV010000016">
    <property type="protein sequence ID" value="MBS6940197.1"/>
    <property type="molecule type" value="Genomic_DNA"/>
</dbReference>